<evidence type="ECO:0000313" key="1">
    <source>
        <dbReference type="EMBL" id="KRX97832.1"/>
    </source>
</evidence>
<dbReference type="AlphaFoldDB" id="A0A0V0YC18"/>
<protein>
    <submittedName>
        <fullName evidence="1">Uncharacterized protein</fullName>
    </submittedName>
</protein>
<organism evidence="1 2">
    <name type="scientific">Trichinella pseudospiralis</name>
    <name type="common">Parasitic roundworm</name>
    <dbReference type="NCBI Taxonomy" id="6337"/>
    <lineage>
        <taxon>Eukaryota</taxon>
        <taxon>Metazoa</taxon>
        <taxon>Ecdysozoa</taxon>
        <taxon>Nematoda</taxon>
        <taxon>Enoplea</taxon>
        <taxon>Dorylaimia</taxon>
        <taxon>Trichinellida</taxon>
        <taxon>Trichinellidae</taxon>
        <taxon>Trichinella</taxon>
    </lineage>
</organism>
<evidence type="ECO:0000313" key="2">
    <source>
        <dbReference type="Proteomes" id="UP000054815"/>
    </source>
</evidence>
<comment type="caution">
    <text evidence="1">The sequence shown here is derived from an EMBL/GenBank/DDBJ whole genome shotgun (WGS) entry which is preliminary data.</text>
</comment>
<sequence length="90" mass="9910">MALLSRNAIFMVIEMKQKSKMITSRNNCSSSRAMHVQSNETVVITTKKLSKTTDSVIIDNVIIKFTSSSKLTSSTRASLTPATPCRNSIQ</sequence>
<name>A0A0V0YC18_TRIPS</name>
<gene>
    <name evidence="1" type="ORF">T4E_3754</name>
</gene>
<dbReference type="EMBL" id="JYDU01000027">
    <property type="protein sequence ID" value="KRX97832.1"/>
    <property type="molecule type" value="Genomic_DNA"/>
</dbReference>
<accession>A0A0V0YC18</accession>
<reference evidence="1 2" key="1">
    <citation type="submission" date="2015-01" db="EMBL/GenBank/DDBJ databases">
        <title>Evolution of Trichinella species and genotypes.</title>
        <authorList>
            <person name="Korhonen P.K."/>
            <person name="Edoardo P."/>
            <person name="Giuseppe L.R."/>
            <person name="Gasser R.B."/>
        </authorList>
    </citation>
    <scope>NUCLEOTIDE SEQUENCE [LARGE SCALE GENOMIC DNA]</scope>
    <source>
        <strain evidence="1">ISS141</strain>
    </source>
</reference>
<proteinExistence type="predicted"/>
<dbReference type="Proteomes" id="UP000054815">
    <property type="component" value="Unassembled WGS sequence"/>
</dbReference>